<evidence type="ECO:0000259" key="3">
    <source>
        <dbReference type="Pfam" id="PF07859"/>
    </source>
</evidence>
<reference evidence="4" key="1">
    <citation type="submission" date="2014-06" db="EMBL/GenBank/DDBJ databases">
        <title>Key roles for freshwater Actinobacteria revealed by deep metagenomic sequencing.</title>
        <authorList>
            <person name="Ghai R."/>
            <person name="Mizuno C.M."/>
            <person name="Picazo A."/>
            <person name="Camacho A."/>
            <person name="Rodriguez-Valera F."/>
        </authorList>
    </citation>
    <scope>NUCLEOTIDE SEQUENCE</scope>
</reference>
<dbReference type="PANTHER" id="PTHR48081">
    <property type="entry name" value="AB HYDROLASE SUPERFAMILY PROTEIN C4A8.06C"/>
    <property type="match status" value="1"/>
</dbReference>
<dbReference type="InterPro" id="IPR013094">
    <property type="entry name" value="AB_hydrolase_3"/>
</dbReference>
<evidence type="ECO:0000256" key="1">
    <source>
        <dbReference type="ARBA" id="ARBA00010515"/>
    </source>
</evidence>
<dbReference type="ESTHER" id="9zzzz-a0a094pz64">
    <property type="family name" value="Hormone-sensitive_lipase_like"/>
</dbReference>
<comment type="similarity">
    <text evidence="1">Belongs to the 'GDXG' lipolytic enzyme family.</text>
</comment>
<dbReference type="EMBL" id="JNSL01000127">
    <property type="protein sequence ID" value="KGA15039.1"/>
    <property type="molecule type" value="Genomic_DNA"/>
</dbReference>
<organism evidence="4">
    <name type="scientific">freshwater metagenome</name>
    <dbReference type="NCBI Taxonomy" id="449393"/>
    <lineage>
        <taxon>unclassified sequences</taxon>
        <taxon>metagenomes</taxon>
        <taxon>ecological metagenomes</taxon>
    </lineage>
</organism>
<keyword evidence="2" id="KW-0378">Hydrolase</keyword>
<dbReference type="InterPro" id="IPR029058">
    <property type="entry name" value="AB_hydrolase_fold"/>
</dbReference>
<dbReference type="Gene3D" id="3.40.50.1820">
    <property type="entry name" value="alpha/beta hydrolase"/>
    <property type="match status" value="1"/>
</dbReference>
<evidence type="ECO:0000256" key="2">
    <source>
        <dbReference type="ARBA" id="ARBA00022801"/>
    </source>
</evidence>
<dbReference type="InterPro" id="IPR050300">
    <property type="entry name" value="GDXG_lipolytic_enzyme"/>
</dbReference>
<proteinExistence type="inferred from homology"/>
<dbReference type="SUPFAM" id="SSF53474">
    <property type="entry name" value="alpha/beta-Hydrolases"/>
    <property type="match status" value="1"/>
</dbReference>
<evidence type="ECO:0000313" key="4">
    <source>
        <dbReference type="EMBL" id="KGA15039.1"/>
    </source>
</evidence>
<dbReference type="Pfam" id="PF07859">
    <property type="entry name" value="Abhydrolase_3"/>
    <property type="match status" value="1"/>
</dbReference>
<protein>
    <recommendedName>
        <fullName evidence="3">Alpha/beta hydrolase fold-3 domain-containing protein</fullName>
    </recommendedName>
</protein>
<comment type="caution">
    <text evidence="4">The sequence shown here is derived from an EMBL/GenBank/DDBJ whole genome shotgun (WGS) entry which is preliminary data.</text>
</comment>
<dbReference type="GO" id="GO:0016787">
    <property type="term" value="F:hydrolase activity"/>
    <property type="evidence" value="ECO:0007669"/>
    <property type="project" value="UniProtKB-KW"/>
</dbReference>
<sequence>MLSLMTTLRFPAFSASSSKSPFVSRDGPWLAVPQLGPTPLLGGTHVALDPQAKFILDLMADSGFTFEGATPEELRERMGMTAMPSPIELASITDRTIPGPGGEIPVRIYRPSNDAGLPVTVFFHGGGWVIGDLESHDHCCRTIASKAECVVVAVDYRLAPEAKFPAAIDDAWAATEWVATHGDELNVDTSRLAVAGDSAGGNLAAVVANISRDHEHVEVIQQALLYPVTDGTCDRPSMTDNAEGYMLTRNAMDWFHDHYTVTVEDLSDPRYSPILADLAGAPPAVVVTAGFDPLRDQGNAYAAKLVEAGVDVDLVEYEGMFHGFFSMDAAIDVASEAQDQVASALKDAFAR</sequence>
<dbReference type="PROSITE" id="PS01174">
    <property type="entry name" value="LIPASE_GDXG_SER"/>
    <property type="match status" value="1"/>
</dbReference>
<dbReference type="FunFam" id="3.40.50.1820:FF:000089">
    <property type="entry name" value="Alpha/beta hydrolase"/>
    <property type="match status" value="1"/>
</dbReference>
<name>A0A094PZ64_9ZZZZ</name>
<dbReference type="AlphaFoldDB" id="A0A094PZ64"/>
<accession>A0A094PZ64</accession>
<feature type="domain" description="Alpha/beta hydrolase fold-3" evidence="3">
    <location>
        <begin position="121"/>
        <end position="325"/>
    </location>
</feature>
<gene>
    <name evidence="4" type="ORF">GM51_15790</name>
</gene>
<dbReference type="InterPro" id="IPR033140">
    <property type="entry name" value="Lipase_GDXG_put_SER_AS"/>
</dbReference>
<dbReference type="PANTHER" id="PTHR48081:SF8">
    <property type="entry name" value="ALPHA_BETA HYDROLASE FOLD-3 DOMAIN-CONTAINING PROTEIN-RELATED"/>
    <property type="match status" value="1"/>
</dbReference>